<keyword evidence="6 10" id="KW-1133">Transmembrane helix</keyword>
<proteinExistence type="inferred from homology"/>
<evidence type="ECO:0000256" key="3">
    <source>
        <dbReference type="ARBA" id="ARBA00022516"/>
    </source>
</evidence>
<evidence type="ECO:0000256" key="1">
    <source>
        <dbReference type="ARBA" id="ARBA00004477"/>
    </source>
</evidence>
<dbReference type="Proteomes" id="UP000559256">
    <property type="component" value="Unassembled WGS sequence"/>
</dbReference>
<keyword evidence="5" id="KW-0521">NADP</keyword>
<name>A0A8H5G5T9_9AGAR</name>
<dbReference type="PANTHER" id="PTHR10556:SF28">
    <property type="entry name" value="VERY-LONG-CHAIN ENOYL-COA REDUCTASE"/>
    <property type="match status" value="1"/>
</dbReference>
<comment type="caution">
    <text evidence="12">The sequence shown here is derived from an EMBL/GenBank/DDBJ whole genome shotgun (WGS) entry which is preliminary data.</text>
</comment>
<accession>A0A8H5G5T9</accession>
<dbReference type="GO" id="GO:0042761">
    <property type="term" value="P:very long-chain fatty acid biosynthetic process"/>
    <property type="evidence" value="ECO:0007669"/>
    <property type="project" value="TreeGrafter"/>
</dbReference>
<dbReference type="PROSITE" id="PS50053">
    <property type="entry name" value="UBIQUITIN_2"/>
    <property type="match status" value="1"/>
</dbReference>
<keyword evidence="13" id="KW-1185">Reference proteome</keyword>
<evidence type="ECO:0000256" key="10">
    <source>
        <dbReference type="SAM" id="Phobius"/>
    </source>
</evidence>
<evidence type="ECO:0000256" key="7">
    <source>
        <dbReference type="ARBA" id="ARBA00023002"/>
    </source>
</evidence>
<evidence type="ECO:0000256" key="8">
    <source>
        <dbReference type="ARBA" id="ARBA00023098"/>
    </source>
</evidence>
<evidence type="ECO:0000313" key="12">
    <source>
        <dbReference type="EMBL" id="KAF5358832.1"/>
    </source>
</evidence>
<dbReference type="GO" id="GO:0016627">
    <property type="term" value="F:oxidoreductase activity, acting on the CH-CH group of donors"/>
    <property type="evidence" value="ECO:0007669"/>
    <property type="project" value="InterPro"/>
</dbReference>
<feature type="transmembrane region" description="Helical" evidence="10">
    <location>
        <begin position="211"/>
        <end position="234"/>
    </location>
</feature>
<evidence type="ECO:0000259" key="11">
    <source>
        <dbReference type="PROSITE" id="PS50053"/>
    </source>
</evidence>
<dbReference type="SUPFAM" id="SSF54236">
    <property type="entry name" value="Ubiquitin-like"/>
    <property type="match status" value="1"/>
</dbReference>
<evidence type="ECO:0000256" key="6">
    <source>
        <dbReference type="ARBA" id="ARBA00022989"/>
    </source>
</evidence>
<comment type="subcellular location">
    <subcellularLocation>
        <location evidence="1">Endoplasmic reticulum membrane</location>
        <topology evidence="1">Multi-pass membrane protein</topology>
    </subcellularLocation>
</comment>
<gene>
    <name evidence="12" type="ORF">D9758_008527</name>
</gene>
<dbReference type="AlphaFoldDB" id="A0A8H5G5T9"/>
<dbReference type="EMBL" id="JAACJM010000048">
    <property type="protein sequence ID" value="KAF5358832.1"/>
    <property type="molecule type" value="Genomic_DNA"/>
</dbReference>
<dbReference type="InterPro" id="IPR000626">
    <property type="entry name" value="Ubiquitin-like_dom"/>
</dbReference>
<reference evidence="12 13" key="1">
    <citation type="journal article" date="2020" name="ISME J.">
        <title>Uncovering the hidden diversity of litter-decomposition mechanisms in mushroom-forming fungi.</title>
        <authorList>
            <person name="Floudas D."/>
            <person name="Bentzer J."/>
            <person name="Ahren D."/>
            <person name="Johansson T."/>
            <person name="Persson P."/>
            <person name="Tunlid A."/>
        </authorList>
    </citation>
    <scope>NUCLEOTIDE SEQUENCE [LARGE SCALE GENOMIC DNA]</scope>
    <source>
        <strain evidence="12 13">CBS 291.85</strain>
    </source>
</reference>
<keyword evidence="7" id="KW-0560">Oxidoreductase</keyword>
<feature type="domain" description="Ubiquitin-like" evidence="11">
    <location>
        <begin position="32"/>
        <end position="93"/>
    </location>
</feature>
<dbReference type="InterPro" id="IPR001104">
    <property type="entry name" value="3-oxo-5_a-steroid_4-DH_C"/>
</dbReference>
<feature type="transmembrane region" description="Helical" evidence="10">
    <location>
        <begin position="255"/>
        <end position="278"/>
    </location>
</feature>
<sequence length="298" mass="33793">MAFNPTTRYASQPTITVCAGRVPNFAHPSFPLTFFYSPSDTVGHLKTKIQVKIRRFYSSRQQIVLKDSKKPLSDDTLTFHEAGINAGDELEVVDLGPQVPRKFAGLLQYAGPIVAHAYLYFLPQFFYGKAIQHSLMQSCVFAMIEVHFVKRILETLFVHRFSRPTVPVLDFAKNLLYYNVLGGIVLAFDLYRQTFSDASPYIEGTIKKSPIFLWACVALWAFFQLSNLSTLLTLRSLRRDGNAKRRLPRGYGTHYLFEALGWMVICLMSGCIAAWLFFLVGTIPAAVRVLDKQRKSKS</sequence>
<organism evidence="12 13">
    <name type="scientific">Tetrapyrgos nigripes</name>
    <dbReference type="NCBI Taxonomy" id="182062"/>
    <lineage>
        <taxon>Eukaryota</taxon>
        <taxon>Fungi</taxon>
        <taxon>Dikarya</taxon>
        <taxon>Basidiomycota</taxon>
        <taxon>Agaricomycotina</taxon>
        <taxon>Agaricomycetes</taxon>
        <taxon>Agaricomycetidae</taxon>
        <taxon>Agaricales</taxon>
        <taxon>Marasmiineae</taxon>
        <taxon>Marasmiaceae</taxon>
        <taxon>Tetrapyrgos</taxon>
    </lineage>
</organism>
<evidence type="ECO:0000256" key="9">
    <source>
        <dbReference type="ARBA" id="ARBA00023136"/>
    </source>
</evidence>
<evidence type="ECO:0000313" key="13">
    <source>
        <dbReference type="Proteomes" id="UP000559256"/>
    </source>
</evidence>
<dbReference type="InterPro" id="IPR029071">
    <property type="entry name" value="Ubiquitin-like_domsf"/>
</dbReference>
<protein>
    <recommendedName>
        <fullName evidence="11">Ubiquitin-like domain-containing protein</fullName>
    </recommendedName>
</protein>
<dbReference type="Gene3D" id="3.10.20.90">
    <property type="entry name" value="Phosphatidylinositol 3-kinase Catalytic Subunit, Chain A, domain 1"/>
    <property type="match status" value="1"/>
</dbReference>
<comment type="similarity">
    <text evidence="2">Belongs to the steroid 5-alpha reductase family.</text>
</comment>
<evidence type="ECO:0000256" key="5">
    <source>
        <dbReference type="ARBA" id="ARBA00022857"/>
    </source>
</evidence>
<evidence type="ECO:0000256" key="4">
    <source>
        <dbReference type="ARBA" id="ARBA00022692"/>
    </source>
</evidence>
<keyword evidence="4 10" id="KW-0812">Transmembrane</keyword>
<dbReference type="GO" id="GO:0005789">
    <property type="term" value="C:endoplasmic reticulum membrane"/>
    <property type="evidence" value="ECO:0007669"/>
    <property type="project" value="UniProtKB-SubCell"/>
</dbReference>
<keyword evidence="3" id="KW-0444">Lipid biosynthesis</keyword>
<keyword evidence="9 10" id="KW-0472">Membrane</keyword>
<dbReference type="Pfam" id="PF02544">
    <property type="entry name" value="Steroid_dh"/>
    <property type="match status" value="1"/>
</dbReference>
<keyword evidence="8" id="KW-0443">Lipid metabolism</keyword>
<evidence type="ECO:0000256" key="2">
    <source>
        <dbReference type="ARBA" id="ARBA00007742"/>
    </source>
</evidence>
<dbReference type="OrthoDB" id="540503at2759"/>
<dbReference type="InterPro" id="IPR039357">
    <property type="entry name" value="SRD5A/TECR"/>
</dbReference>
<dbReference type="PANTHER" id="PTHR10556">
    <property type="entry name" value="3-OXO-5-ALPHA-STEROID 4-DEHYDROGENASE"/>
    <property type="match status" value="1"/>
</dbReference>